<dbReference type="CDD" id="cd12148">
    <property type="entry name" value="fungal_TF_MHR"/>
    <property type="match status" value="1"/>
</dbReference>
<name>A0AAD2GSJ2_9AGAR</name>
<dbReference type="EMBL" id="CAVNYO010000024">
    <property type="protein sequence ID" value="CAK5262741.1"/>
    <property type="molecule type" value="Genomic_DNA"/>
</dbReference>
<evidence type="ECO:0000313" key="2">
    <source>
        <dbReference type="Proteomes" id="UP001295794"/>
    </source>
</evidence>
<dbReference type="AlphaFoldDB" id="A0AAD2GSJ2"/>
<protein>
    <recommendedName>
        <fullName evidence="3">Transcription factor domain-containing protein</fullName>
    </recommendedName>
</protein>
<proteinExistence type="predicted"/>
<comment type="caution">
    <text evidence="1">The sequence shown here is derived from an EMBL/GenBank/DDBJ whole genome shotgun (WGS) entry which is preliminary data.</text>
</comment>
<evidence type="ECO:0008006" key="3">
    <source>
        <dbReference type="Google" id="ProtNLM"/>
    </source>
</evidence>
<accession>A0AAD2GSJ2</accession>
<gene>
    <name evidence="1" type="ORF">MYCIT1_LOCUS1709</name>
</gene>
<dbReference type="Proteomes" id="UP001295794">
    <property type="component" value="Unassembled WGS sequence"/>
</dbReference>
<evidence type="ECO:0000313" key="1">
    <source>
        <dbReference type="EMBL" id="CAK5262741.1"/>
    </source>
</evidence>
<reference evidence="1" key="1">
    <citation type="submission" date="2023-11" db="EMBL/GenBank/DDBJ databases">
        <authorList>
            <person name="De Vega J J."/>
            <person name="De Vega J J."/>
        </authorList>
    </citation>
    <scope>NUCLEOTIDE SEQUENCE</scope>
</reference>
<keyword evidence="2" id="KW-1185">Reference proteome</keyword>
<feature type="non-terminal residue" evidence="1">
    <location>
        <position position="173"/>
    </location>
</feature>
<organism evidence="1 2">
    <name type="scientific">Mycena citricolor</name>
    <dbReference type="NCBI Taxonomy" id="2018698"/>
    <lineage>
        <taxon>Eukaryota</taxon>
        <taxon>Fungi</taxon>
        <taxon>Dikarya</taxon>
        <taxon>Basidiomycota</taxon>
        <taxon>Agaricomycotina</taxon>
        <taxon>Agaricomycetes</taxon>
        <taxon>Agaricomycetidae</taxon>
        <taxon>Agaricales</taxon>
        <taxon>Marasmiineae</taxon>
        <taxon>Mycenaceae</taxon>
        <taxon>Mycena</taxon>
    </lineage>
</organism>
<sequence length="173" mass="19495">IIEDFLTPIYKSSRERRIWTEASDFPHAISPHRLAVLFMVFALGALVDLTLEPDSAESEHYYHASRAALALRSVFDSPELATVQAVLLFASYHTICGKNYTSDSSWTLISLGSKLGQSVRAVTCVASLLSLRHNHSWAYIEIVHDGTWIQKLSIDGVHSFGKCSVRNYFRVWH</sequence>